<proteinExistence type="predicted"/>
<dbReference type="Proteomes" id="UP001060085">
    <property type="component" value="Linkage Group LG01"/>
</dbReference>
<evidence type="ECO:0000313" key="2">
    <source>
        <dbReference type="Proteomes" id="UP001060085"/>
    </source>
</evidence>
<dbReference type="EMBL" id="CM044701">
    <property type="protein sequence ID" value="KAI5679735.1"/>
    <property type="molecule type" value="Genomic_DNA"/>
</dbReference>
<evidence type="ECO:0000313" key="1">
    <source>
        <dbReference type="EMBL" id="KAI5679735.1"/>
    </source>
</evidence>
<protein>
    <submittedName>
        <fullName evidence="1">Uncharacterized protein</fullName>
    </submittedName>
</protein>
<name>A0ACC0C4C0_CATRO</name>
<reference evidence="2" key="1">
    <citation type="journal article" date="2023" name="Nat. Plants">
        <title>Single-cell RNA sequencing provides a high-resolution roadmap for understanding the multicellular compartmentation of specialized metabolism.</title>
        <authorList>
            <person name="Sun S."/>
            <person name="Shen X."/>
            <person name="Li Y."/>
            <person name="Li Y."/>
            <person name="Wang S."/>
            <person name="Li R."/>
            <person name="Zhang H."/>
            <person name="Shen G."/>
            <person name="Guo B."/>
            <person name="Wei J."/>
            <person name="Xu J."/>
            <person name="St-Pierre B."/>
            <person name="Chen S."/>
            <person name="Sun C."/>
        </authorList>
    </citation>
    <scope>NUCLEOTIDE SEQUENCE [LARGE SCALE GENOMIC DNA]</scope>
</reference>
<comment type="caution">
    <text evidence="1">The sequence shown here is derived from an EMBL/GenBank/DDBJ whole genome shotgun (WGS) entry which is preliminary data.</text>
</comment>
<accession>A0ACC0C4C0</accession>
<gene>
    <name evidence="1" type="ORF">M9H77_00962</name>
</gene>
<keyword evidence="2" id="KW-1185">Reference proteome</keyword>
<organism evidence="1 2">
    <name type="scientific">Catharanthus roseus</name>
    <name type="common">Madagascar periwinkle</name>
    <name type="synonym">Vinca rosea</name>
    <dbReference type="NCBI Taxonomy" id="4058"/>
    <lineage>
        <taxon>Eukaryota</taxon>
        <taxon>Viridiplantae</taxon>
        <taxon>Streptophyta</taxon>
        <taxon>Embryophyta</taxon>
        <taxon>Tracheophyta</taxon>
        <taxon>Spermatophyta</taxon>
        <taxon>Magnoliopsida</taxon>
        <taxon>eudicotyledons</taxon>
        <taxon>Gunneridae</taxon>
        <taxon>Pentapetalae</taxon>
        <taxon>asterids</taxon>
        <taxon>lamiids</taxon>
        <taxon>Gentianales</taxon>
        <taxon>Apocynaceae</taxon>
        <taxon>Rauvolfioideae</taxon>
        <taxon>Vinceae</taxon>
        <taxon>Catharanthinae</taxon>
        <taxon>Catharanthus</taxon>
    </lineage>
</organism>
<sequence>MEHTESKISEQSIQKGQFTLEEVKSSATERQGIIGIQHQKSDIAIVTPEKTSGSPSISCYREETNQLPEKYWSILEFFNQMTSSLRLLGLHKRSPSFQNICSQVERMTGRKFEYKHLAQIKYILPEAIQINKILVHDTETMCMKPEIKVTLLFDVVEGHCEPSAFIALSNAFASRLENFLSTQPEGQTCDVPEASLPEPFNQMDIIIKEDQLPVELLTIPNKTEQVKLSNLGPSFNRCFSGKATGTETEETRPFAFPSECSVSNSDRITDQEIEKTSTDPDISVSSISSHSVKATMPENGISDSTPMKAVTENDDLLLETPALPTPKRALPTCEDKEKTIVNEFPKASTQTAKRSLDFSNLDDGESSLSVISHEMQQNTILLSTSGQMKGEKDNLYSVRCQMSNQGYMRADEETSVSLSDLILTIHHVFQSVNCRSITKEELVHKIIMNNCDIDENSNIEEQIGHLEKLVPDWIHKQVTTSGDVLYNISMAPDLKSVCERVIRI</sequence>